<reference evidence="2 3" key="1">
    <citation type="submission" date="2024-09" db="EMBL/GenBank/DDBJ databases">
        <title>The Natural Products Discovery Center: Release of the First 8490 Sequenced Strains for Exploring Actinobacteria Biosynthetic Diversity.</title>
        <authorList>
            <person name="Kalkreuter E."/>
            <person name="Kautsar S.A."/>
            <person name="Yang D."/>
            <person name="Bader C.D."/>
            <person name="Teijaro C.N."/>
            <person name="Fluegel L."/>
            <person name="Davis C.M."/>
            <person name="Simpson J.R."/>
            <person name="Lauterbach L."/>
            <person name="Steele A.D."/>
            <person name="Gui C."/>
            <person name="Meng S."/>
            <person name="Li G."/>
            <person name="Viehrig K."/>
            <person name="Ye F."/>
            <person name="Su P."/>
            <person name="Kiefer A.F."/>
            <person name="Nichols A."/>
            <person name="Cepeda A.J."/>
            <person name="Yan W."/>
            <person name="Fan B."/>
            <person name="Jiang Y."/>
            <person name="Adhikari A."/>
            <person name="Zheng C.-J."/>
            <person name="Schuster L."/>
            <person name="Cowan T.M."/>
            <person name="Smanski M.J."/>
            <person name="Chevrette M.G."/>
            <person name="De Carvalho L.P.S."/>
            <person name="Shen B."/>
        </authorList>
    </citation>
    <scope>NUCLEOTIDE SEQUENCE [LARGE SCALE GENOMIC DNA]</scope>
    <source>
        <strain evidence="2 3">NPDC058348</strain>
    </source>
</reference>
<comment type="caution">
    <text evidence="2">The sequence shown here is derived from an EMBL/GenBank/DDBJ whole genome shotgun (WGS) entry which is preliminary data.</text>
</comment>
<gene>
    <name evidence="2" type="ORF">ACFWJN_01935</name>
</gene>
<protein>
    <recommendedName>
        <fullName evidence="4">MarR family transcriptional regulator</fullName>
    </recommendedName>
</protein>
<feature type="compositionally biased region" description="Basic and acidic residues" evidence="1">
    <location>
        <begin position="26"/>
        <end position="35"/>
    </location>
</feature>
<dbReference type="RefSeq" id="WP_386707509.1">
    <property type="nucleotide sequence ID" value="NZ_JBHXIJ010000005.1"/>
</dbReference>
<evidence type="ECO:0008006" key="4">
    <source>
        <dbReference type="Google" id="ProtNLM"/>
    </source>
</evidence>
<dbReference type="EMBL" id="JBHXIJ010000005">
    <property type="protein sequence ID" value="MFD5097734.1"/>
    <property type="molecule type" value="Genomic_DNA"/>
</dbReference>
<organism evidence="2 3">
    <name type="scientific">Streptomyces albidochromogenes</name>
    <dbReference type="NCBI Taxonomy" id="329524"/>
    <lineage>
        <taxon>Bacteria</taxon>
        <taxon>Bacillati</taxon>
        <taxon>Actinomycetota</taxon>
        <taxon>Actinomycetes</taxon>
        <taxon>Kitasatosporales</taxon>
        <taxon>Streptomycetaceae</taxon>
        <taxon>Streptomyces</taxon>
    </lineage>
</organism>
<sequence>MAVQQLSAALHAPAHPMAKPGFGKRSAPDQEPRRAGDFAHLPKREAAIAGYIDRLPEGADISIKALARELEGFGQCAVGTVLRRLSEAGHLRRVRRDVQDAEGARWVYRTFFTRTARPDAWWAAFLGGDVPQSGMAAPAPLREPEARGHDALARLVHQHPRLALSALECEALAGVAGDWFRRGATEAQLVAAVATMLPDLVRHPFGFVQNRLISRMPPELPAPVRGRFVMQCTDCHAPGTPDSLPGGLCRVCRSEPYEHPDDGRLPADLVRGKADRLRDTVRRHKLRPPR</sequence>
<accession>A0ABW6FFM9</accession>
<feature type="region of interest" description="Disordered" evidence="1">
    <location>
        <begin position="6"/>
        <end position="35"/>
    </location>
</feature>
<evidence type="ECO:0000313" key="2">
    <source>
        <dbReference type="EMBL" id="MFD5097734.1"/>
    </source>
</evidence>
<name>A0ABW6FFM9_9ACTN</name>
<keyword evidence="3" id="KW-1185">Reference proteome</keyword>
<dbReference type="Proteomes" id="UP001598448">
    <property type="component" value="Unassembled WGS sequence"/>
</dbReference>
<evidence type="ECO:0000256" key="1">
    <source>
        <dbReference type="SAM" id="MobiDB-lite"/>
    </source>
</evidence>
<proteinExistence type="predicted"/>
<evidence type="ECO:0000313" key="3">
    <source>
        <dbReference type="Proteomes" id="UP001598448"/>
    </source>
</evidence>